<dbReference type="Proteomes" id="UP000008383">
    <property type="component" value="Unassembled WGS sequence"/>
</dbReference>
<evidence type="ECO:0000313" key="4">
    <source>
        <dbReference type="EMBL" id="EFE41444.1"/>
    </source>
</evidence>
<accession>D4D9L0</accession>
<gene>
    <name evidence="4" type="ORF">TRV_03803</name>
</gene>
<dbReference type="InterPro" id="IPR025875">
    <property type="entry name" value="Leu-rich_rpt_4"/>
</dbReference>
<dbReference type="KEGG" id="tve:TRV_03803"/>
<evidence type="ECO:0000256" key="3">
    <source>
        <dbReference type="SAM" id="MobiDB-lite"/>
    </source>
</evidence>
<feature type="region of interest" description="Disordered" evidence="3">
    <location>
        <begin position="1"/>
        <end position="39"/>
    </location>
</feature>
<dbReference type="Gene3D" id="3.80.10.10">
    <property type="entry name" value="Ribonuclease Inhibitor"/>
    <property type="match status" value="3"/>
</dbReference>
<keyword evidence="5" id="KW-1185">Reference proteome</keyword>
<dbReference type="RefSeq" id="XP_003022062.1">
    <property type="nucleotide sequence ID" value="XM_003022016.1"/>
</dbReference>
<dbReference type="InterPro" id="IPR003591">
    <property type="entry name" value="Leu-rich_rpt_typical-subtyp"/>
</dbReference>
<evidence type="ECO:0000256" key="2">
    <source>
        <dbReference type="ARBA" id="ARBA00022737"/>
    </source>
</evidence>
<dbReference type="GeneID" id="9578946"/>
<comment type="caution">
    <text evidence="4">The sequence shown here is derived from an EMBL/GenBank/DDBJ whole genome shotgun (WGS) entry which is preliminary data.</text>
</comment>
<dbReference type="PANTHER" id="PTHR46652:SF3">
    <property type="entry name" value="LEUCINE-RICH REPEAT-CONTAINING PROTEIN 9"/>
    <property type="match status" value="1"/>
</dbReference>
<dbReference type="FunFam" id="3.80.10.10:FF:000446">
    <property type="entry name" value="Protein phosphatase 1 regulatory subunit SDS22"/>
    <property type="match status" value="1"/>
</dbReference>
<dbReference type="AlphaFoldDB" id="D4D9L0"/>
<dbReference type="PANTHER" id="PTHR46652">
    <property type="entry name" value="LEUCINE-RICH REPEAT AND IQ DOMAIN-CONTAINING PROTEIN 1-RELATED"/>
    <property type="match status" value="1"/>
</dbReference>
<evidence type="ECO:0008006" key="6">
    <source>
        <dbReference type="Google" id="ProtNLM"/>
    </source>
</evidence>
<sequence>MSDQQTDPNKPAKPHAVLTNPEVLSSPHADTGGPPPEEIEADEDLLVDLEDDADEIYLVHSRVSSMKSLKLERFMNIERICLRQNQITRIYLPDNLAPTLKELDLYDNNISHVKGLDHVVNLTSLDLSFNDIKHIKNISTLVHLRDLYFIQNRIQTIEGLEELKELRNLELGANKIREIDNLDTLIALEELWLGKNKISEIKNISSLTNLKILSIPSNRIETLSGLESLSSLEELYLSDNLLTGISGLESNANLRVLDISNNKVSRLENLSHLTKLEELWASNNQLSSFEEVERELKDKEELNTVYFEGNPLQKAAPALYRNKVRLALPQIKQIDATTNLTNLRTLISQYLKYFFCAEYFFSYRIEGDHLSREQGDGL</sequence>
<dbReference type="SMART" id="SM00365">
    <property type="entry name" value="LRR_SD22"/>
    <property type="match status" value="10"/>
</dbReference>
<reference evidence="5" key="1">
    <citation type="journal article" date="2011" name="Genome Biol.">
        <title>Comparative and functional genomics provide insights into the pathogenicity of dermatophytic fungi.</title>
        <authorList>
            <person name="Burmester A."/>
            <person name="Shelest E."/>
            <person name="Gloeckner G."/>
            <person name="Heddergott C."/>
            <person name="Schindler S."/>
            <person name="Staib P."/>
            <person name="Heidel A."/>
            <person name="Felder M."/>
            <person name="Petzold A."/>
            <person name="Szafranski K."/>
            <person name="Feuermann M."/>
            <person name="Pedruzzi I."/>
            <person name="Priebe S."/>
            <person name="Groth M."/>
            <person name="Winkler R."/>
            <person name="Li W."/>
            <person name="Kniemeyer O."/>
            <person name="Schroeckh V."/>
            <person name="Hertweck C."/>
            <person name="Hube B."/>
            <person name="White T.C."/>
            <person name="Platzer M."/>
            <person name="Guthke R."/>
            <person name="Heitman J."/>
            <person name="Woestemeyer J."/>
            <person name="Zipfel P.F."/>
            <person name="Monod M."/>
            <person name="Brakhage A.A."/>
        </authorList>
    </citation>
    <scope>NUCLEOTIDE SEQUENCE [LARGE SCALE GENOMIC DNA]</scope>
    <source>
        <strain evidence="5">HKI 0517</strain>
    </source>
</reference>
<protein>
    <recommendedName>
        <fullName evidence="6">Protein phosphatase PP1 regulatory subunit Sds22</fullName>
    </recommendedName>
</protein>
<dbReference type="PROSITE" id="PS51450">
    <property type="entry name" value="LRR"/>
    <property type="match status" value="9"/>
</dbReference>
<evidence type="ECO:0000256" key="1">
    <source>
        <dbReference type="ARBA" id="ARBA00022614"/>
    </source>
</evidence>
<dbReference type="InterPro" id="IPR032675">
    <property type="entry name" value="LRR_dom_sf"/>
</dbReference>
<proteinExistence type="predicted"/>
<dbReference type="SMART" id="SM00369">
    <property type="entry name" value="LRR_TYP"/>
    <property type="match status" value="4"/>
</dbReference>
<organism evidence="4 5">
    <name type="scientific">Trichophyton verrucosum (strain HKI 0517)</name>
    <dbReference type="NCBI Taxonomy" id="663202"/>
    <lineage>
        <taxon>Eukaryota</taxon>
        <taxon>Fungi</taxon>
        <taxon>Dikarya</taxon>
        <taxon>Ascomycota</taxon>
        <taxon>Pezizomycotina</taxon>
        <taxon>Eurotiomycetes</taxon>
        <taxon>Eurotiomycetidae</taxon>
        <taxon>Onygenales</taxon>
        <taxon>Arthrodermataceae</taxon>
        <taxon>Trichophyton</taxon>
    </lineage>
</organism>
<name>D4D9L0_TRIVH</name>
<dbReference type="Pfam" id="PF13516">
    <property type="entry name" value="LRR_6"/>
    <property type="match status" value="1"/>
</dbReference>
<keyword evidence="1" id="KW-0433">Leucine-rich repeat</keyword>
<dbReference type="OrthoDB" id="266138at2759"/>
<keyword evidence="2" id="KW-0677">Repeat</keyword>
<dbReference type="Pfam" id="PF12799">
    <property type="entry name" value="LRR_4"/>
    <property type="match status" value="2"/>
</dbReference>
<dbReference type="HOGENOM" id="CLU_044236_0_0_1"/>
<evidence type="ECO:0000313" key="5">
    <source>
        <dbReference type="Proteomes" id="UP000008383"/>
    </source>
</evidence>
<dbReference type="SUPFAM" id="SSF52058">
    <property type="entry name" value="L domain-like"/>
    <property type="match status" value="1"/>
</dbReference>
<dbReference type="InterPro" id="IPR050836">
    <property type="entry name" value="SDS22/Internalin_LRR"/>
</dbReference>
<dbReference type="EMBL" id="ACYE01000196">
    <property type="protein sequence ID" value="EFE41444.1"/>
    <property type="molecule type" value="Genomic_DNA"/>
</dbReference>
<dbReference type="InterPro" id="IPR001611">
    <property type="entry name" value="Leu-rich_rpt"/>
</dbReference>